<gene>
    <name evidence="3" type="ORF">EI42_06068</name>
</gene>
<evidence type="ECO:0000313" key="3">
    <source>
        <dbReference type="EMBL" id="PZW19372.1"/>
    </source>
</evidence>
<keyword evidence="4" id="KW-1185">Reference proteome</keyword>
<dbReference type="RefSeq" id="WP_170143015.1">
    <property type="nucleotide sequence ID" value="NZ_BIFX01000001.1"/>
</dbReference>
<dbReference type="InterPro" id="IPR050491">
    <property type="entry name" value="AmpC-like"/>
</dbReference>
<protein>
    <submittedName>
        <fullName evidence="3">CubicO group peptidase (Beta-lactamase class C family)</fullName>
    </submittedName>
</protein>
<name>A0A326TSJ5_THEHA</name>
<organism evidence="3 4">
    <name type="scientific">Thermosporothrix hazakensis</name>
    <dbReference type="NCBI Taxonomy" id="644383"/>
    <lineage>
        <taxon>Bacteria</taxon>
        <taxon>Bacillati</taxon>
        <taxon>Chloroflexota</taxon>
        <taxon>Ktedonobacteria</taxon>
        <taxon>Ktedonobacterales</taxon>
        <taxon>Thermosporotrichaceae</taxon>
        <taxon>Thermosporothrix</taxon>
    </lineage>
</organism>
<dbReference type="SUPFAM" id="SSF56601">
    <property type="entry name" value="beta-lactamase/transpeptidase-like"/>
    <property type="match status" value="1"/>
</dbReference>
<dbReference type="Proteomes" id="UP000248806">
    <property type="component" value="Unassembled WGS sequence"/>
</dbReference>
<reference evidence="3 4" key="1">
    <citation type="submission" date="2018-06" db="EMBL/GenBank/DDBJ databases">
        <title>Genomic Encyclopedia of Archaeal and Bacterial Type Strains, Phase II (KMG-II): from individual species to whole genera.</title>
        <authorList>
            <person name="Goeker M."/>
        </authorList>
    </citation>
    <scope>NUCLEOTIDE SEQUENCE [LARGE SCALE GENOMIC DNA]</scope>
    <source>
        <strain evidence="3 4">ATCC BAA-1881</strain>
    </source>
</reference>
<dbReference type="Pfam" id="PF11954">
    <property type="entry name" value="DUF3471"/>
    <property type="match status" value="1"/>
</dbReference>
<dbReference type="EMBL" id="QKUF01000047">
    <property type="protein sequence ID" value="PZW19372.1"/>
    <property type="molecule type" value="Genomic_DNA"/>
</dbReference>
<feature type="domain" description="Beta-lactamase-related" evidence="1">
    <location>
        <begin position="23"/>
        <end position="346"/>
    </location>
</feature>
<dbReference type="InterPro" id="IPR021860">
    <property type="entry name" value="Peptidase_S12_Pab87-rel_C"/>
</dbReference>
<dbReference type="Gene3D" id="3.40.710.10">
    <property type="entry name" value="DD-peptidase/beta-lactamase superfamily"/>
    <property type="match status" value="1"/>
</dbReference>
<dbReference type="InterPro" id="IPR001466">
    <property type="entry name" value="Beta-lactam-related"/>
</dbReference>
<dbReference type="Pfam" id="PF00144">
    <property type="entry name" value="Beta-lactamase"/>
    <property type="match status" value="1"/>
</dbReference>
<proteinExistence type="predicted"/>
<sequence length="493" mass="56554">MQDLNSPSTKARQEATRRLNDYIERVRRDWHIPGLALSLVKDDEVLFSKGYGVRKVGETKHVTEHTLFGSSSVTKTFTAAAIGLLVDEQKLDWDDPVISYIPDFQLYDPYVTQEITIRDLLSARSGLEGGDLMRFGGDFDRREVIRRLRFQKPLYGFRTRAGSYTFMYTVAGLIIEAVTGQRWESFIKERFFKPLGMNASGTSQQTLLRTKNAAMPHIEANGEQESYFTSIPDNVGPGTGIVSNAVELAQWARLHLNNGHYKQKRILSSEVIRELHTPQIVDTSEAARALHPESHFITYGLGWFLSDYRGYKVVEAPGSSLGMGALITLLPEERFGMVLLTNGGNTQHIQAVLKHQLIDWYLEIQDRDWNSKYLQLYKQQQEQVKEWVVRDWAMLEANHIQNTQPSLPLKEYAGAYEDLFYGTATITEEANHLTFHFGPMEGDLEHWHYDTFKLTWKKPVVGIDFITFVLDRNGQVEELRIPSISTFKRRQRP</sequence>
<evidence type="ECO:0000259" key="2">
    <source>
        <dbReference type="Pfam" id="PF11954"/>
    </source>
</evidence>
<dbReference type="PANTHER" id="PTHR46825">
    <property type="entry name" value="D-ALANYL-D-ALANINE-CARBOXYPEPTIDASE/ENDOPEPTIDASE AMPH"/>
    <property type="match status" value="1"/>
</dbReference>
<comment type="caution">
    <text evidence="3">The sequence shown here is derived from an EMBL/GenBank/DDBJ whole genome shotgun (WGS) entry which is preliminary data.</text>
</comment>
<feature type="domain" description="Peptidase S12 Pab87-related C-terminal" evidence="2">
    <location>
        <begin position="400"/>
        <end position="482"/>
    </location>
</feature>
<evidence type="ECO:0000259" key="1">
    <source>
        <dbReference type="Pfam" id="PF00144"/>
    </source>
</evidence>
<dbReference type="PANTHER" id="PTHR46825:SF15">
    <property type="entry name" value="BETA-LACTAMASE-RELATED DOMAIN-CONTAINING PROTEIN"/>
    <property type="match status" value="1"/>
</dbReference>
<dbReference type="InterPro" id="IPR012338">
    <property type="entry name" value="Beta-lactam/transpept-like"/>
</dbReference>
<dbReference type="Gene3D" id="2.40.128.600">
    <property type="match status" value="1"/>
</dbReference>
<dbReference type="AlphaFoldDB" id="A0A326TSJ5"/>
<evidence type="ECO:0000313" key="4">
    <source>
        <dbReference type="Proteomes" id="UP000248806"/>
    </source>
</evidence>
<accession>A0A326TSJ5</accession>